<dbReference type="InterPro" id="IPR019056">
    <property type="entry name" value="Phage_TAC_6"/>
</dbReference>
<organism evidence="1">
    <name type="scientific">Methylobacterium bullatum</name>
    <dbReference type="NCBI Taxonomy" id="570505"/>
    <lineage>
        <taxon>Bacteria</taxon>
        <taxon>Pseudomonadati</taxon>
        <taxon>Pseudomonadota</taxon>
        <taxon>Alphaproteobacteria</taxon>
        <taxon>Hyphomicrobiales</taxon>
        <taxon>Methylobacteriaceae</taxon>
        <taxon>Methylobacterium</taxon>
    </lineage>
</organism>
<evidence type="ECO:0000313" key="1">
    <source>
        <dbReference type="EMBL" id="CAA2101486.1"/>
    </source>
</evidence>
<protein>
    <recommendedName>
        <fullName evidence="2">Phage tail assembly chaperone</fullName>
    </recommendedName>
</protein>
<gene>
    <name evidence="1" type="ORF">MBUL_01200</name>
</gene>
<dbReference type="Pfam" id="PF09550">
    <property type="entry name" value="Phage_TAC_6"/>
    <property type="match status" value="1"/>
</dbReference>
<accession>A0A679J5K0</accession>
<reference evidence="1" key="1">
    <citation type="submission" date="2019-12" db="EMBL/GenBank/DDBJ databases">
        <authorList>
            <person name="Cremers G."/>
        </authorList>
    </citation>
    <scope>NUCLEOTIDE SEQUENCE</scope>
    <source>
        <strain evidence="1">Mbul1</strain>
    </source>
</reference>
<evidence type="ECO:0008006" key="2">
    <source>
        <dbReference type="Google" id="ProtNLM"/>
    </source>
</evidence>
<sequence>MSPTGGIAPEAPSAFPWDEAMALGLNALRWSPRDFWAATPRELIAAAGRGGRRDAATAADLRRLMEAYPDPS</sequence>
<name>A0A679J5K0_9HYPH</name>
<proteinExistence type="predicted"/>
<dbReference type="EMBL" id="LR743504">
    <property type="protein sequence ID" value="CAA2101486.1"/>
    <property type="molecule type" value="Genomic_DNA"/>
</dbReference>
<dbReference type="AlphaFoldDB" id="A0A679J5K0"/>